<dbReference type="GO" id="GO:0009451">
    <property type="term" value="P:RNA modification"/>
    <property type="evidence" value="ECO:0007669"/>
    <property type="project" value="InterPro"/>
</dbReference>
<dbReference type="PROSITE" id="PS51375">
    <property type="entry name" value="PPR"/>
    <property type="match status" value="3"/>
</dbReference>
<dbReference type="Pfam" id="PF01535">
    <property type="entry name" value="PPR"/>
    <property type="match status" value="2"/>
</dbReference>
<dbReference type="Proteomes" id="UP001515500">
    <property type="component" value="Chromosome 9"/>
</dbReference>
<dbReference type="InterPro" id="IPR002885">
    <property type="entry name" value="PPR_rpt"/>
</dbReference>
<dbReference type="InterPro" id="IPR011990">
    <property type="entry name" value="TPR-like_helical_dom_sf"/>
</dbReference>
<dbReference type="Pfam" id="PF20431">
    <property type="entry name" value="E_motif"/>
    <property type="match status" value="1"/>
</dbReference>
<dbReference type="RefSeq" id="XP_039131980.1">
    <property type="nucleotide sequence ID" value="XM_039276046.1"/>
</dbReference>
<dbReference type="Pfam" id="PF13041">
    <property type="entry name" value="PPR_2"/>
    <property type="match status" value="2"/>
</dbReference>
<gene>
    <name evidence="6" type="primary">LOC120268770</name>
</gene>
<evidence type="ECO:0000259" key="4">
    <source>
        <dbReference type="Pfam" id="PF14432"/>
    </source>
</evidence>
<feature type="repeat" description="PPR" evidence="2">
    <location>
        <begin position="214"/>
        <end position="248"/>
    </location>
</feature>
<evidence type="ECO:0000256" key="3">
    <source>
        <dbReference type="SAM" id="MobiDB-lite"/>
    </source>
</evidence>
<dbReference type="AlphaFoldDB" id="A0AB40BWZ9"/>
<evidence type="ECO:0000313" key="6">
    <source>
        <dbReference type="RefSeq" id="XP_039131980.1"/>
    </source>
</evidence>
<dbReference type="PANTHER" id="PTHR47926">
    <property type="entry name" value="PENTATRICOPEPTIDE REPEAT-CONTAINING PROTEIN"/>
    <property type="match status" value="1"/>
</dbReference>
<evidence type="ECO:0000256" key="1">
    <source>
        <dbReference type="ARBA" id="ARBA00022737"/>
    </source>
</evidence>
<dbReference type="PANTHER" id="PTHR47926:SF501">
    <property type="entry name" value="DYW DOMAIN-CONTAINING PROTEIN"/>
    <property type="match status" value="1"/>
</dbReference>
<dbReference type="Pfam" id="PF14432">
    <property type="entry name" value="DYW_deaminase"/>
    <property type="match status" value="1"/>
</dbReference>
<dbReference type="GO" id="GO:0003723">
    <property type="term" value="F:RNA binding"/>
    <property type="evidence" value="ECO:0007669"/>
    <property type="project" value="InterPro"/>
</dbReference>
<dbReference type="NCBIfam" id="TIGR00756">
    <property type="entry name" value="PPR"/>
    <property type="match status" value="4"/>
</dbReference>
<evidence type="ECO:0000313" key="5">
    <source>
        <dbReference type="Proteomes" id="UP001515500"/>
    </source>
</evidence>
<keyword evidence="1" id="KW-0677">Repeat</keyword>
<dbReference type="Gene3D" id="1.25.40.10">
    <property type="entry name" value="Tetratricopeptide repeat domain"/>
    <property type="match status" value="2"/>
</dbReference>
<name>A0AB40BWZ9_DIOCR</name>
<feature type="domain" description="DYW" evidence="4">
    <location>
        <begin position="530"/>
        <end position="622"/>
    </location>
</feature>
<dbReference type="InterPro" id="IPR032867">
    <property type="entry name" value="DYW_dom"/>
</dbReference>
<feature type="region of interest" description="Disordered" evidence="3">
    <location>
        <begin position="14"/>
        <end position="43"/>
    </location>
</feature>
<protein>
    <submittedName>
        <fullName evidence="6">Pentatricopeptide repeat-containing protein At4g21065-like</fullName>
    </submittedName>
</protein>
<feature type="repeat" description="PPR" evidence="2">
    <location>
        <begin position="315"/>
        <end position="349"/>
    </location>
</feature>
<dbReference type="FunFam" id="1.25.40.10:FF:000427">
    <property type="entry name" value="Pentatricopeptide repeat-containing protein chloroplastic"/>
    <property type="match status" value="1"/>
</dbReference>
<evidence type="ECO:0000256" key="2">
    <source>
        <dbReference type="PROSITE-ProRule" id="PRU00708"/>
    </source>
</evidence>
<sequence length="622" mass="69914">MIPNKIPYLTLQVHGVSSEHQRRRRRRRRRREPMNKSNSKRRAAEQHLLSLLDTCDSIPKLHQAQAHLLKLGLHSNPLVLTKFTSTSSSLSSLSSSLSLLFSPFSSPHLYDSFLFNTLIRSLAHSSFNLLAISYFSLMLRRRLLPNKFTFPFLLKAIAAAPSPHLLGPQAHAAAIKFTFADDLFVRNTLIHMYSCCSGGFHSARKVFDGMPKTNVVSWSAMIGGYVRSGLSNEAVALFREMQVSGVRPDEVTVVAVLSACADLGALELGHWIKSFVERERIPKTLPLCNALLDALAKCGDIDGALKVFVEMPERSIVSWTSVIDGLAMHGRGREAVAVFEEMRTAGIVPDDVAFIGVLSACSHAGMVDDGRHYFASMKSEFGIEPKIQHCGCMVDLFSRAGMVEQAMEFVQSMPMRPNPVIWRTLISACRVHGKFELGESITRNLLKDEPMHGSNYVLLSNVYALSRRWEKKSEIRKVMSKQGIKKVPGCSLLEFNGEIHEFIAGDELHSKYRDVFDMVEEMGRKLKLAGYVPVLSEVLLDIDEEDKEDALHQHSEKLAIAFALLKTAPRTTIRIVKNLRVCADCHLATKFISKVYDRDIVVRDRNRFHHFKDGLCSCRDFW</sequence>
<dbReference type="GO" id="GO:0008270">
    <property type="term" value="F:zinc ion binding"/>
    <property type="evidence" value="ECO:0007669"/>
    <property type="project" value="InterPro"/>
</dbReference>
<accession>A0AB40BWZ9</accession>
<dbReference type="InterPro" id="IPR046960">
    <property type="entry name" value="PPR_At4g14850-like_plant"/>
</dbReference>
<feature type="compositionally biased region" description="Basic residues" evidence="3">
    <location>
        <begin position="21"/>
        <end position="31"/>
    </location>
</feature>
<dbReference type="InterPro" id="IPR046848">
    <property type="entry name" value="E_motif"/>
</dbReference>
<proteinExistence type="predicted"/>
<organism evidence="5 6">
    <name type="scientific">Dioscorea cayennensis subsp. rotundata</name>
    <name type="common">White Guinea yam</name>
    <name type="synonym">Dioscorea rotundata</name>
    <dbReference type="NCBI Taxonomy" id="55577"/>
    <lineage>
        <taxon>Eukaryota</taxon>
        <taxon>Viridiplantae</taxon>
        <taxon>Streptophyta</taxon>
        <taxon>Embryophyta</taxon>
        <taxon>Tracheophyta</taxon>
        <taxon>Spermatophyta</taxon>
        <taxon>Magnoliopsida</taxon>
        <taxon>Liliopsida</taxon>
        <taxon>Dioscoreales</taxon>
        <taxon>Dioscoreaceae</taxon>
        <taxon>Dioscorea</taxon>
    </lineage>
</organism>
<dbReference type="FunFam" id="1.25.40.10:FF:000242">
    <property type="entry name" value="Pentatricopeptide repeat-containing protein"/>
    <property type="match status" value="1"/>
</dbReference>
<reference evidence="6" key="1">
    <citation type="submission" date="2025-08" db="UniProtKB">
        <authorList>
            <consortium name="RefSeq"/>
        </authorList>
    </citation>
    <scope>IDENTIFICATION</scope>
</reference>
<keyword evidence="5" id="KW-1185">Reference proteome</keyword>
<feature type="repeat" description="PPR" evidence="2">
    <location>
        <begin position="284"/>
        <end position="314"/>
    </location>
</feature>
<dbReference type="GeneID" id="120268770"/>